<accession>D2W3H7</accession>
<dbReference type="KEGG" id="ngr:NAEGRDRAFT_75948"/>
<feature type="transmembrane region" description="Helical" evidence="6">
    <location>
        <begin position="157"/>
        <end position="182"/>
    </location>
</feature>
<feature type="transmembrane region" description="Helical" evidence="6">
    <location>
        <begin position="194"/>
        <end position="218"/>
    </location>
</feature>
<protein>
    <submittedName>
        <fullName evidence="7">Predicted protein</fullName>
    </submittedName>
</protein>
<dbReference type="Proteomes" id="UP000006671">
    <property type="component" value="Unassembled WGS sequence"/>
</dbReference>
<feature type="compositionally biased region" description="Basic and acidic residues" evidence="5">
    <location>
        <begin position="1"/>
        <end position="16"/>
    </location>
</feature>
<dbReference type="InterPro" id="IPR036259">
    <property type="entry name" value="MFS_trans_sf"/>
</dbReference>
<keyword evidence="3 6" id="KW-1133">Transmembrane helix</keyword>
<proteinExistence type="predicted"/>
<dbReference type="PANTHER" id="PTHR10924">
    <property type="entry name" value="MAJOR FACILITATOR SUPERFAMILY PROTEIN-RELATED"/>
    <property type="match status" value="1"/>
</dbReference>
<dbReference type="eggNOG" id="KOG2563">
    <property type="taxonomic scope" value="Eukaryota"/>
</dbReference>
<feature type="transmembrane region" description="Helical" evidence="6">
    <location>
        <begin position="73"/>
        <end position="92"/>
    </location>
</feature>
<reference evidence="7 8" key="1">
    <citation type="journal article" date="2010" name="Cell">
        <title>The genome of Naegleria gruberi illuminates early eukaryotic versatility.</title>
        <authorList>
            <person name="Fritz-Laylin L.K."/>
            <person name="Prochnik S.E."/>
            <person name="Ginger M.L."/>
            <person name="Dacks J.B."/>
            <person name="Carpenter M.L."/>
            <person name="Field M.C."/>
            <person name="Kuo A."/>
            <person name="Paredez A."/>
            <person name="Chapman J."/>
            <person name="Pham J."/>
            <person name="Shu S."/>
            <person name="Neupane R."/>
            <person name="Cipriano M."/>
            <person name="Mancuso J."/>
            <person name="Tu H."/>
            <person name="Salamov A."/>
            <person name="Lindquist E."/>
            <person name="Shapiro H."/>
            <person name="Lucas S."/>
            <person name="Grigoriev I.V."/>
            <person name="Cande W.Z."/>
            <person name="Fulton C."/>
            <person name="Rokhsar D.S."/>
            <person name="Dawson S.C."/>
        </authorList>
    </citation>
    <scope>NUCLEOTIDE SEQUENCE [LARGE SCALE GENOMIC DNA]</scope>
    <source>
        <strain evidence="7 8">NEG-M</strain>
    </source>
</reference>
<evidence type="ECO:0000256" key="4">
    <source>
        <dbReference type="ARBA" id="ARBA00023136"/>
    </source>
</evidence>
<dbReference type="SUPFAM" id="SSF103473">
    <property type="entry name" value="MFS general substrate transporter"/>
    <property type="match status" value="1"/>
</dbReference>
<dbReference type="GO" id="GO:0016020">
    <property type="term" value="C:membrane"/>
    <property type="evidence" value="ECO:0007669"/>
    <property type="project" value="UniProtKB-SubCell"/>
</dbReference>
<feature type="transmembrane region" description="Helical" evidence="6">
    <location>
        <begin position="353"/>
        <end position="374"/>
    </location>
</feature>
<gene>
    <name evidence="7" type="ORF">NAEGRDRAFT_75948</name>
</gene>
<dbReference type="Pfam" id="PF07690">
    <property type="entry name" value="MFS_1"/>
    <property type="match status" value="1"/>
</dbReference>
<evidence type="ECO:0000256" key="2">
    <source>
        <dbReference type="ARBA" id="ARBA00022692"/>
    </source>
</evidence>
<dbReference type="EMBL" id="GG738931">
    <property type="protein sequence ID" value="EFC36425.1"/>
    <property type="molecule type" value="Genomic_DNA"/>
</dbReference>
<evidence type="ECO:0000256" key="6">
    <source>
        <dbReference type="SAM" id="Phobius"/>
    </source>
</evidence>
<evidence type="ECO:0000256" key="3">
    <source>
        <dbReference type="ARBA" id="ARBA00022989"/>
    </source>
</evidence>
<name>D2W3H7_NAEGR</name>
<keyword evidence="8" id="KW-1185">Reference proteome</keyword>
<feature type="transmembrane region" description="Helical" evidence="6">
    <location>
        <begin position="238"/>
        <end position="259"/>
    </location>
</feature>
<evidence type="ECO:0000256" key="5">
    <source>
        <dbReference type="SAM" id="MobiDB-lite"/>
    </source>
</evidence>
<comment type="subcellular location">
    <subcellularLocation>
        <location evidence="1">Membrane</location>
        <topology evidence="1">Multi-pass membrane protein</topology>
    </subcellularLocation>
</comment>
<dbReference type="GO" id="GO:0022857">
    <property type="term" value="F:transmembrane transporter activity"/>
    <property type="evidence" value="ECO:0007669"/>
    <property type="project" value="InterPro"/>
</dbReference>
<dbReference type="OMA" id="TRPGNIF"/>
<keyword evidence="2 6" id="KW-0812">Transmembrane</keyword>
<feature type="region of interest" description="Disordered" evidence="5">
    <location>
        <begin position="1"/>
        <end position="20"/>
    </location>
</feature>
<dbReference type="InterPro" id="IPR049680">
    <property type="entry name" value="FLVCR1-2_SLC49-like"/>
</dbReference>
<feature type="transmembrane region" description="Helical" evidence="6">
    <location>
        <begin position="316"/>
        <end position="341"/>
    </location>
</feature>
<feature type="transmembrane region" description="Helical" evidence="6">
    <location>
        <begin position="490"/>
        <end position="509"/>
    </location>
</feature>
<feature type="transmembrane region" description="Helical" evidence="6">
    <location>
        <begin position="381"/>
        <end position="403"/>
    </location>
</feature>
<feature type="transmembrane region" description="Helical" evidence="6">
    <location>
        <begin position="409"/>
        <end position="430"/>
    </location>
</feature>
<evidence type="ECO:0000313" key="8">
    <source>
        <dbReference type="Proteomes" id="UP000006671"/>
    </source>
</evidence>
<sequence>MLQSEKKKNGGVDKKMKGSCCGVEDHQPTVVPSGEELQTFSGKLRSFFFRNKKQVQTKNELALPEPTLYKKRWLVLLLFSFSNFFTIALLYWNMPDATWKINMMTLIYLIFYVPMTSISSYVMKKHGLRTSILIASILNFVGGWVRCLGYKKGEELFFWVAFLGQALCAIAQPLISNAPTLLASNWFGEKERTIATTIGTLMGILGSGAAFGFGPFLLGLTEDSQSGEYWTGSEYGMLIMLGGQAALATILMTCSVAFFKDKPPTPPYFQAPEEALREPTSINENPIEGETSEAIIPVVQHSFFQDLKQVLTNCNFLILAAAYSVGYSVLQSFVALIDQIIVPKGYTPYDGSIFGITVIFFGIIGATVVGVVADRTKKYKLLAASCGFLATLGFAGFAVVMLWKKTTLLFYMACLCLAILGMFSVPTVPLCLEMGCEVTYPVPASTSTSIIYGAGTVTAGIILVILDIIQQVHLQTTPNAKVSNNGSIQIILWIDLSLLCLSFILTSIFRGKYKRMANEKLHREKSQAYLANLIQEKDENSSLLDD</sequence>
<feature type="transmembrane region" description="Helical" evidence="6">
    <location>
        <begin position="127"/>
        <end position="145"/>
    </location>
</feature>
<dbReference type="RefSeq" id="XP_002669169.1">
    <property type="nucleotide sequence ID" value="XM_002669123.1"/>
</dbReference>
<evidence type="ECO:0000313" key="7">
    <source>
        <dbReference type="EMBL" id="EFC36425.1"/>
    </source>
</evidence>
<dbReference type="InParanoid" id="D2W3H7"/>
<dbReference type="AlphaFoldDB" id="D2W3H7"/>
<dbReference type="OrthoDB" id="422206at2759"/>
<dbReference type="GeneID" id="8862487"/>
<dbReference type="PANTHER" id="PTHR10924:SF6">
    <property type="entry name" value="SOLUTE CARRIER FAMILY 49 MEMBER A3"/>
    <property type="match status" value="1"/>
</dbReference>
<feature type="transmembrane region" description="Helical" evidence="6">
    <location>
        <begin position="450"/>
        <end position="470"/>
    </location>
</feature>
<dbReference type="InterPro" id="IPR011701">
    <property type="entry name" value="MFS"/>
</dbReference>
<dbReference type="VEuPathDB" id="AmoebaDB:NAEGRDRAFT_75948"/>
<dbReference type="Gene3D" id="1.20.1250.20">
    <property type="entry name" value="MFS general substrate transporter like domains"/>
    <property type="match status" value="1"/>
</dbReference>
<keyword evidence="4 6" id="KW-0472">Membrane</keyword>
<organism evidence="8">
    <name type="scientific">Naegleria gruberi</name>
    <name type="common">Amoeba</name>
    <dbReference type="NCBI Taxonomy" id="5762"/>
    <lineage>
        <taxon>Eukaryota</taxon>
        <taxon>Discoba</taxon>
        <taxon>Heterolobosea</taxon>
        <taxon>Tetramitia</taxon>
        <taxon>Eutetramitia</taxon>
        <taxon>Vahlkampfiidae</taxon>
        <taxon>Naegleria</taxon>
    </lineage>
</organism>
<evidence type="ECO:0000256" key="1">
    <source>
        <dbReference type="ARBA" id="ARBA00004141"/>
    </source>
</evidence>